<dbReference type="EMBL" id="PHIG01000047">
    <property type="protein sequence ID" value="PJK28323.1"/>
    <property type="molecule type" value="Genomic_DNA"/>
</dbReference>
<evidence type="ECO:0000313" key="2">
    <source>
        <dbReference type="Proteomes" id="UP000229498"/>
    </source>
</evidence>
<dbReference type="InterPro" id="IPR011856">
    <property type="entry name" value="tRNA_endonuc-like_dom_sf"/>
</dbReference>
<sequence>MIWTEGKAMAGFYLIDHHRGLLSLEREELLREAELHALLERHPQLLTGVPGSELPEEPYLLVKSEFAIADSEAGQDRWSLDIMLLARDGTPTMVEVKRAGDARLRREVVAQMLDYAANGMNAMTAESLRAAFETSRDGAADDLAGFLGGDAASDDFWMRVREKLDARDLRLIFAANRIPSELRTIVEFLNEQMSTVEVLAVEVRQYVSGDLRMVSSELVGDTARAAQRKGSTPVGPRWTEDAFFEAVRARVGGGAAGLQADLLHWAREHGCPVGAGRQPHGGLHLRVPSCPPETLLSLGADGRIAFAFPSIAGAIGREIGDIRNEVASIPGLRLSPAEKYPSADVLDLADDGRMSALKRILENWVALDRERNQGSG</sequence>
<dbReference type="Proteomes" id="UP000229498">
    <property type="component" value="Unassembled WGS sequence"/>
</dbReference>
<comment type="caution">
    <text evidence="1">The sequence shown here is derived from an EMBL/GenBank/DDBJ whole genome shotgun (WGS) entry which is preliminary data.</text>
</comment>
<name>A0A2M9FXY8_9PROT</name>
<protein>
    <submittedName>
        <fullName evidence="1">Uncharacterized protein</fullName>
    </submittedName>
</protein>
<dbReference type="Gene3D" id="3.40.1350.10">
    <property type="match status" value="1"/>
</dbReference>
<dbReference type="AlphaFoldDB" id="A0A2M9FXY8"/>
<organism evidence="1 2">
    <name type="scientific">Minwuia thermotolerans</name>
    <dbReference type="NCBI Taxonomy" id="2056226"/>
    <lineage>
        <taxon>Bacteria</taxon>
        <taxon>Pseudomonadati</taxon>
        <taxon>Pseudomonadota</taxon>
        <taxon>Alphaproteobacteria</taxon>
        <taxon>Minwuiales</taxon>
        <taxon>Minwuiaceae</taxon>
        <taxon>Minwuia</taxon>
    </lineage>
</organism>
<accession>A0A2M9FXY8</accession>
<proteinExistence type="predicted"/>
<gene>
    <name evidence="1" type="ORF">CVT23_18305</name>
</gene>
<reference evidence="1 2" key="1">
    <citation type="submission" date="2017-11" db="EMBL/GenBank/DDBJ databases">
        <title>Draft genome sequence of Rhizobiales bacterium SY3-13.</title>
        <authorList>
            <person name="Sun C."/>
        </authorList>
    </citation>
    <scope>NUCLEOTIDE SEQUENCE [LARGE SCALE GENOMIC DNA]</scope>
    <source>
        <strain evidence="1 2">SY3-13</strain>
    </source>
</reference>
<keyword evidence="2" id="KW-1185">Reference proteome</keyword>
<evidence type="ECO:0000313" key="1">
    <source>
        <dbReference type="EMBL" id="PJK28323.1"/>
    </source>
</evidence>
<dbReference type="GO" id="GO:0003676">
    <property type="term" value="F:nucleic acid binding"/>
    <property type="evidence" value="ECO:0007669"/>
    <property type="project" value="InterPro"/>
</dbReference>